<keyword evidence="2 5" id="KW-0732">Signal</keyword>
<dbReference type="EMBL" id="HG322950">
    <property type="protein sequence ID" value="CDF86232.1"/>
    <property type="molecule type" value="Genomic_DNA"/>
</dbReference>
<dbReference type="STRING" id="1301098.PKB_4912"/>
<feature type="binding site" evidence="3">
    <location>
        <position position="87"/>
    </location>
    <ligand>
        <name>Fe cation</name>
        <dbReference type="ChEBI" id="CHEBI:24875"/>
    </ligand>
</feature>
<dbReference type="Gene3D" id="3.40.190.10">
    <property type="entry name" value="Periplasmic binding protein-like II"/>
    <property type="match status" value="2"/>
</dbReference>
<dbReference type="GO" id="GO:0030288">
    <property type="term" value="C:outer membrane-bounded periplasmic space"/>
    <property type="evidence" value="ECO:0007669"/>
    <property type="project" value="TreeGrafter"/>
</dbReference>
<reference evidence="6 7" key="2">
    <citation type="submission" date="2014-05" db="EMBL/GenBank/DDBJ databases">
        <title>Genome sequence of the 3-chlorobenzoate degrading bacterium Pseudomonas knackmussii B13 shows multiple evidence for horizontal gene transfer.</title>
        <authorList>
            <person name="Miyazaki R."/>
            <person name="Bertelli C."/>
            <person name="Falquet L."/>
            <person name="Robinson-Rechavi M."/>
            <person name="Gharib W."/>
            <person name="Roy S."/>
            <person name="Van der Meer J.R."/>
        </authorList>
    </citation>
    <scope>NUCLEOTIDE SEQUENCE [LARGE SCALE GENOMIC DNA]</scope>
    <source>
        <strain evidence="6 7">B13</strain>
    </source>
</reference>
<evidence type="ECO:0000256" key="3">
    <source>
        <dbReference type="PIRSR" id="PIRSR002825-1"/>
    </source>
</evidence>
<dbReference type="AlphaFoldDB" id="A0A024HNX6"/>
<evidence type="ECO:0000256" key="5">
    <source>
        <dbReference type="SAM" id="SignalP"/>
    </source>
</evidence>
<dbReference type="OrthoDB" id="9769567at2"/>
<dbReference type="CDD" id="cd13543">
    <property type="entry name" value="PBP2_Fbp"/>
    <property type="match status" value="1"/>
</dbReference>
<dbReference type="PANTHER" id="PTHR30006">
    <property type="entry name" value="THIAMINE-BINDING PERIPLASMIC PROTEIN-RELATED"/>
    <property type="match status" value="1"/>
</dbReference>
<dbReference type="SUPFAM" id="SSF53850">
    <property type="entry name" value="Periplasmic binding protein-like II"/>
    <property type="match status" value="1"/>
</dbReference>
<feature type="signal peptide" evidence="5">
    <location>
        <begin position="1"/>
        <end position="27"/>
    </location>
</feature>
<feature type="region of interest" description="Disordered" evidence="4">
    <location>
        <begin position="305"/>
        <end position="335"/>
    </location>
</feature>
<organism evidence="6 7">
    <name type="scientific">Pseudomonas knackmussii (strain DSM 6978 / CCUG 54928 / LMG 23759 / B13)</name>
    <dbReference type="NCBI Taxonomy" id="1301098"/>
    <lineage>
        <taxon>Bacteria</taxon>
        <taxon>Pseudomonadati</taxon>
        <taxon>Pseudomonadota</taxon>
        <taxon>Gammaproteobacteria</taxon>
        <taxon>Pseudomonadales</taxon>
        <taxon>Pseudomonadaceae</taxon>
        <taxon>Pseudomonas</taxon>
    </lineage>
</organism>
<dbReference type="GO" id="GO:0046872">
    <property type="term" value="F:metal ion binding"/>
    <property type="evidence" value="ECO:0007669"/>
    <property type="project" value="UniProtKB-KW"/>
</dbReference>
<feature type="binding site" evidence="3">
    <location>
        <position position="224"/>
    </location>
    <ligand>
        <name>Fe cation</name>
        <dbReference type="ChEBI" id="CHEBI:24875"/>
    </ligand>
</feature>
<dbReference type="eggNOG" id="COG1840">
    <property type="taxonomic scope" value="Bacteria"/>
</dbReference>
<evidence type="ECO:0000256" key="2">
    <source>
        <dbReference type="ARBA" id="ARBA00022729"/>
    </source>
</evidence>
<evidence type="ECO:0000256" key="4">
    <source>
        <dbReference type="SAM" id="MobiDB-lite"/>
    </source>
</evidence>
<comment type="similarity">
    <text evidence="1">Belongs to the bacterial solute-binding protein 1 family.</text>
</comment>
<evidence type="ECO:0000256" key="1">
    <source>
        <dbReference type="ARBA" id="ARBA00008520"/>
    </source>
</evidence>
<dbReference type="KEGG" id="pkc:PKB_4912"/>
<dbReference type="InterPro" id="IPR026045">
    <property type="entry name" value="Ferric-bd"/>
</dbReference>
<evidence type="ECO:0000313" key="6">
    <source>
        <dbReference type="EMBL" id="CDF86232.1"/>
    </source>
</evidence>
<feature type="chain" id="PRO_5001530294" evidence="5">
    <location>
        <begin position="28"/>
        <end position="335"/>
    </location>
</feature>
<reference evidence="6 7" key="1">
    <citation type="submission" date="2013-03" db="EMBL/GenBank/DDBJ databases">
        <authorList>
            <person name="Linke B."/>
        </authorList>
    </citation>
    <scope>NUCLEOTIDE SEQUENCE [LARGE SCALE GENOMIC DNA]</scope>
    <source>
        <strain evidence="6 7">B13</strain>
    </source>
</reference>
<name>A0A024HNX6_PSEKB</name>
<proteinExistence type="inferred from homology"/>
<gene>
    <name evidence="6" type="primary">hitA</name>
    <name evidence="6" type="ORF">PKB_4912</name>
</gene>
<dbReference type="PATRIC" id="fig|1301098.3.peg.4899"/>
<feature type="binding site" evidence="3">
    <location>
        <position position="223"/>
    </location>
    <ligand>
        <name>Fe cation</name>
        <dbReference type="ChEBI" id="CHEBI:24875"/>
    </ligand>
</feature>
<dbReference type="Pfam" id="PF13416">
    <property type="entry name" value="SBP_bac_8"/>
    <property type="match status" value="1"/>
</dbReference>
<protein>
    <submittedName>
        <fullName evidence="6">Ferric iron-binding periplasmic protein HitA</fullName>
    </submittedName>
</protein>
<dbReference type="Proteomes" id="UP000025241">
    <property type="component" value="Chromosome I"/>
</dbReference>
<dbReference type="RefSeq" id="WP_043255213.1">
    <property type="nucleotide sequence ID" value="NZ_HG322950.1"/>
</dbReference>
<dbReference type="InterPro" id="IPR006059">
    <property type="entry name" value="SBP"/>
</dbReference>
<accession>A0A024HNX6</accession>
<keyword evidence="3" id="KW-0479">Metal-binding</keyword>
<keyword evidence="7" id="KW-1185">Reference proteome</keyword>
<dbReference type="HOGENOM" id="CLU_026974_2_0_6"/>
<feature type="binding site" evidence="3">
    <location>
        <position position="39"/>
    </location>
    <ligand>
        <name>Fe cation</name>
        <dbReference type="ChEBI" id="CHEBI:24875"/>
    </ligand>
</feature>
<evidence type="ECO:0000313" key="7">
    <source>
        <dbReference type="Proteomes" id="UP000025241"/>
    </source>
</evidence>
<keyword evidence="3" id="KW-0408">Iron</keyword>
<sequence length="335" mass="35781">MSVRLLAGFKRAVLAGLLGGLSLNAIADPVTLTLYNGQHAATGVAIAKAFTEKTGIQVKIRKGGDGQLASQITEEGARSPADVIYTEESPPLVRLSGAGLLAPLDPQTLAQVEAENAGARSDWVGITARARVLAYNPAKIAEKDLPKSLMDLADGQWSGRFGFVPTSGAFLEQVSAVIKLKGQDAAEEWLTGLKAFGSIYTNNVTAMKAVENGEVDMALINNYYWYTLKKEKGELKSRLYFFGNQDPGALVTVSGAAVLKSSQHPKEAQQFVAFMLSEEGQKAILSQSAEYPLRKGMQPDPALKPFAELQAPKLTPADMGEANDALDLERDVGLN</sequence>
<dbReference type="PANTHER" id="PTHR30006:SF15">
    <property type="entry name" value="IRON-UTILIZATION PERIPLASMIC PROTEIN"/>
    <property type="match status" value="1"/>
</dbReference>
<dbReference type="PIRSF" id="PIRSF002825">
    <property type="entry name" value="CfbpA"/>
    <property type="match status" value="1"/>
</dbReference>